<proteinExistence type="predicted"/>
<dbReference type="AlphaFoldDB" id="A0A172MLF2"/>
<evidence type="ECO:0000313" key="2">
    <source>
        <dbReference type="EMBL" id="AND01134.1"/>
    </source>
</evidence>
<dbReference type="EMBL" id="KU950439">
    <property type="protein sequence ID" value="AND01134.1"/>
    <property type="molecule type" value="Genomic_DNA"/>
</dbReference>
<feature type="coiled-coil region" evidence="1">
    <location>
        <begin position="457"/>
        <end position="484"/>
    </location>
</feature>
<organism evidence="2">
    <name type="scientific">Linum usitatissimum</name>
    <name type="common">Flax</name>
    <name type="synonym">Linum humile</name>
    <dbReference type="NCBI Taxonomy" id="4006"/>
    <lineage>
        <taxon>Eukaryota</taxon>
        <taxon>Viridiplantae</taxon>
        <taxon>Streptophyta</taxon>
        <taxon>Embryophyta</taxon>
        <taxon>Tracheophyta</taxon>
        <taxon>Spermatophyta</taxon>
        <taxon>Magnoliopsida</taxon>
        <taxon>eudicotyledons</taxon>
        <taxon>Gunneridae</taxon>
        <taxon>Pentapetalae</taxon>
        <taxon>rosids</taxon>
        <taxon>fabids</taxon>
        <taxon>Malpighiales</taxon>
        <taxon>Linaceae</taxon>
        <taxon>Linum</taxon>
    </lineage>
</organism>
<evidence type="ECO:0000256" key="1">
    <source>
        <dbReference type="SAM" id="Coils"/>
    </source>
</evidence>
<feature type="coiled-coil region" evidence="1">
    <location>
        <begin position="57"/>
        <end position="84"/>
    </location>
</feature>
<keyword evidence="1" id="KW-0175">Coiled coil</keyword>
<feature type="coiled-coil region" evidence="1">
    <location>
        <begin position="320"/>
        <end position="396"/>
    </location>
</feature>
<reference evidence="2" key="1">
    <citation type="journal article" date="2016" name="Funct. Integr. Genomics">
        <title>Structural organization of fatty acid desaturase loci in linseed lines with contrasting linolenic acid contents.</title>
        <authorList>
            <person name="Thambugala D."/>
            <person name="Ragupathy R."/>
            <person name="Cloutier S."/>
        </authorList>
    </citation>
    <scope>NUCLEOTIDE SEQUENCE</scope>
</reference>
<dbReference type="PANTHER" id="PTHR34937:SF2">
    <property type="entry name" value="OS08G0559800 PROTEIN"/>
    <property type="match status" value="1"/>
</dbReference>
<feature type="coiled-coil region" evidence="1">
    <location>
        <begin position="138"/>
        <end position="165"/>
    </location>
</feature>
<accession>A0A172MLF2</accession>
<name>A0A172MLF2_LINUS</name>
<feature type="coiled-coil region" evidence="1">
    <location>
        <begin position="203"/>
        <end position="265"/>
    </location>
</feature>
<dbReference type="PANTHER" id="PTHR34937">
    <property type="entry name" value="OS08G0559800 PROTEIN"/>
    <property type="match status" value="1"/>
</dbReference>
<dbReference type="InterPro" id="IPR040300">
    <property type="entry name" value="At3g49055-like"/>
</dbReference>
<sequence length="521" mass="59852">MHGPNQYNYQTTPASRFLLYNGGTKPPRTIHLPIPSQAMESVSGTASPPPQIDLSDYSSVVQELQSLRRSYDELQSRHSAVTKQRGELLKRNSDLEISVEETSLERDLLYDLIRQLDVFCKEKQSEIERMMFDEMSTRKGLETEVEISRQRIEQLESEIRDKESQSEFILTSLLNDLREIISHFEDSKSERISVEEADDESRLNSIRRLASEVEAKVDECKKRKKGLEDRIMSLTEENRDLNSLLRAALMEKEAAARNLKELKGNNEQKSFALLQIAERGLQKFGFIIGSSSSEHTVEDSEPSSNEEEIVTLASTVERVTKNLRLEITQLRRSLEDSRSDCERLQSLVDKQAQKIAENALYIQQLEDRERALAQHVEELTEEIKEAEVEAGRWMEACELEVEAGKKEVAERDKVVLILKRELEKTRTALGISNGKLKLKEEVAAAAMAAQKAAEQSLRLADIRATEFRNRMEELSRQLEAIENGNRDRRKVRHRCWPWQSLRDSMNNAGQRRLPEMQALLP</sequence>
<protein>
    <submittedName>
        <fullName evidence="2">Uncharacterized protein</fullName>
    </submittedName>
</protein>